<comment type="caution">
    <text evidence="2">The sequence shown here is derived from an EMBL/GenBank/DDBJ whole genome shotgun (WGS) entry which is preliminary data.</text>
</comment>
<feature type="region of interest" description="Disordered" evidence="1">
    <location>
        <begin position="87"/>
        <end position="111"/>
    </location>
</feature>
<protein>
    <submittedName>
        <fullName evidence="2">Uncharacterized protein</fullName>
    </submittedName>
</protein>
<evidence type="ECO:0000256" key="1">
    <source>
        <dbReference type="SAM" id="MobiDB-lite"/>
    </source>
</evidence>
<feature type="compositionally biased region" description="Polar residues" evidence="1">
    <location>
        <begin position="35"/>
        <end position="49"/>
    </location>
</feature>
<evidence type="ECO:0000313" key="2">
    <source>
        <dbReference type="EMBL" id="KAK4042910.1"/>
    </source>
</evidence>
<feature type="region of interest" description="Disordered" evidence="1">
    <location>
        <begin position="124"/>
        <end position="144"/>
    </location>
</feature>
<dbReference type="Proteomes" id="UP001303115">
    <property type="component" value="Unassembled WGS sequence"/>
</dbReference>
<feature type="region of interest" description="Disordered" evidence="1">
    <location>
        <begin position="1"/>
        <end position="52"/>
    </location>
</feature>
<gene>
    <name evidence="2" type="ORF">C8A01DRAFT_13522</name>
</gene>
<name>A0AAN6PQT8_9PEZI</name>
<accession>A0AAN6PQT8</accession>
<organism evidence="2 3">
    <name type="scientific">Parachaetomium inaequale</name>
    <dbReference type="NCBI Taxonomy" id="2588326"/>
    <lineage>
        <taxon>Eukaryota</taxon>
        <taxon>Fungi</taxon>
        <taxon>Dikarya</taxon>
        <taxon>Ascomycota</taxon>
        <taxon>Pezizomycotina</taxon>
        <taxon>Sordariomycetes</taxon>
        <taxon>Sordariomycetidae</taxon>
        <taxon>Sordariales</taxon>
        <taxon>Chaetomiaceae</taxon>
        <taxon>Parachaetomium</taxon>
    </lineage>
</organism>
<dbReference type="AlphaFoldDB" id="A0AAN6PQT8"/>
<proteinExistence type="predicted"/>
<evidence type="ECO:0000313" key="3">
    <source>
        <dbReference type="Proteomes" id="UP001303115"/>
    </source>
</evidence>
<sequence length="144" mass="15730">MMGSTTSDSGRQRRDSSVRSSSTRRPRLLRATATEPSITTSNASPNALATQPGRRATELLSRVAFVSGSPPDSVLRSASMLSTRSSMYDSVDRHSELSCSPDSNPDTFDDLRLHPSSGRYFSFPSFDLYEGSQQDDDKSETKSP</sequence>
<dbReference type="EMBL" id="MU854334">
    <property type="protein sequence ID" value="KAK4042910.1"/>
    <property type="molecule type" value="Genomic_DNA"/>
</dbReference>
<feature type="compositionally biased region" description="Polar residues" evidence="1">
    <location>
        <begin position="97"/>
        <end position="106"/>
    </location>
</feature>
<reference evidence="3" key="1">
    <citation type="journal article" date="2023" name="Mol. Phylogenet. Evol.">
        <title>Genome-scale phylogeny and comparative genomics of the fungal order Sordariales.</title>
        <authorList>
            <person name="Hensen N."/>
            <person name="Bonometti L."/>
            <person name="Westerberg I."/>
            <person name="Brannstrom I.O."/>
            <person name="Guillou S."/>
            <person name="Cros-Aarteil S."/>
            <person name="Calhoun S."/>
            <person name="Haridas S."/>
            <person name="Kuo A."/>
            <person name="Mondo S."/>
            <person name="Pangilinan J."/>
            <person name="Riley R."/>
            <person name="LaButti K."/>
            <person name="Andreopoulos B."/>
            <person name="Lipzen A."/>
            <person name="Chen C."/>
            <person name="Yan M."/>
            <person name="Daum C."/>
            <person name="Ng V."/>
            <person name="Clum A."/>
            <person name="Steindorff A."/>
            <person name="Ohm R.A."/>
            <person name="Martin F."/>
            <person name="Silar P."/>
            <person name="Natvig D.O."/>
            <person name="Lalanne C."/>
            <person name="Gautier V."/>
            <person name="Ament-Velasquez S.L."/>
            <person name="Kruys A."/>
            <person name="Hutchinson M.I."/>
            <person name="Powell A.J."/>
            <person name="Barry K."/>
            <person name="Miller A.N."/>
            <person name="Grigoriev I.V."/>
            <person name="Debuchy R."/>
            <person name="Gladieux P."/>
            <person name="Hiltunen Thoren M."/>
            <person name="Johannesson H."/>
        </authorList>
    </citation>
    <scope>NUCLEOTIDE SEQUENCE [LARGE SCALE GENOMIC DNA]</scope>
    <source>
        <strain evidence="3">CBS 284.82</strain>
    </source>
</reference>
<feature type="compositionally biased region" description="Basic and acidic residues" evidence="1">
    <location>
        <begin position="135"/>
        <end position="144"/>
    </location>
</feature>
<keyword evidence="3" id="KW-1185">Reference proteome</keyword>